<feature type="transmembrane region" description="Helical" evidence="1">
    <location>
        <begin position="69"/>
        <end position="93"/>
    </location>
</feature>
<keyword evidence="1" id="KW-0812">Transmembrane</keyword>
<name>A0A0B7A1X6_9EUPU</name>
<gene>
    <name evidence="2" type="primary">ORF93143</name>
</gene>
<evidence type="ECO:0000313" key="2">
    <source>
        <dbReference type="EMBL" id="CEK74919.1"/>
    </source>
</evidence>
<accession>A0A0B7A1X6</accession>
<proteinExistence type="predicted"/>
<feature type="non-terminal residue" evidence="2">
    <location>
        <position position="115"/>
    </location>
</feature>
<protein>
    <submittedName>
        <fullName evidence="2">Uncharacterized protein</fullName>
    </submittedName>
</protein>
<dbReference type="EMBL" id="HACG01028054">
    <property type="protein sequence ID" value="CEK74919.1"/>
    <property type="molecule type" value="Transcribed_RNA"/>
</dbReference>
<keyword evidence="1" id="KW-0472">Membrane</keyword>
<dbReference type="AlphaFoldDB" id="A0A0B7A1X6"/>
<reference evidence="2" key="1">
    <citation type="submission" date="2014-12" db="EMBL/GenBank/DDBJ databases">
        <title>Insight into the proteome of Arion vulgaris.</title>
        <authorList>
            <person name="Aradska J."/>
            <person name="Bulat T."/>
            <person name="Smidak R."/>
            <person name="Sarate P."/>
            <person name="Gangsoo J."/>
            <person name="Sialana F."/>
            <person name="Bilban M."/>
            <person name="Lubec G."/>
        </authorList>
    </citation>
    <scope>NUCLEOTIDE SEQUENCE</scope>
    <source>
        <tissue evidence="2">Skin</tissue>
    </source>
</reference>
<keyword evidence="1" id="KW-1133">Transmembrane helix</keyword>
<evidence type="ECO:0000256" key="1">
    <source>
        <dbReference type="SAM" id="Phobius"/>
    </source>
</evidence>
<sequence length="115" mass="13012">MISNVSAVVIEQTSMTLQQIGRSLFNKLHTSSWLAYNALTWPVRRLKASLIYMVDYMFNKTISTVQKLLVTWSIFVMLVVVSLMLYAAFYAAYVPTAEIIRPVHLTFRVCSSGVG</sequence>
<organism evidence="2">
    <name type="scientific">Arion vulgaris</name>
    <dbReference type="NCBI Taxonomy" id="1028688"/>
    <lineage>
        <taxon>Eukaryota</taxon>
        <taxon>Metazoa</taxon>
        <taxon>Spiralia</taxon>
        <taxon>Lophotrochozoa</taxon>
        <taxon>Mollusca</taxon>
        <taxon>Gastropoda</taxon>
        <taxon>Heterobranchia</taxon>
        <taxon>Euthyneura</taxon>
        <taxon>Panpulmonata</taxon>
        <taxon>Eupulmonata</taxon>
        <taxon>Stylommatophora</taxon>
        <taxon>Helicina</taxon>
        <taxon>Arionoidea</taxon>
        <taxon>Arionidae</taxon>
        <taxon>Arion</taxon>
    </lineage>
</organism>